<accession>A0AAW1TK44</accession>
<sequence length="362" mass="39718">MFARPDSRTGSERQALEAFSKPIYPAYLLEYEAASVPACCDCVDARNERNVMKWLGIRPHRWCWLTPDRCLALGLFSTLCALLRWRDLSCCVGKTMSASASLNQPDRLPLTTKNSGLAVKRREAHQELGFQAETKNAQLDNLSKISATHLEATTATISIYTEDTICIKSSFGLAEDLPRQYPLGQSLGLFATASEHPEMVAVPDVLLDARYAHAAGKTDEANICACFPLLHCGPYFDEKQVQIGAMTAFGQQVKTIDGTQSTVIRNMAALALDLLAQEGAELLRRSMSKAQELPADLAPASASQCYVILGGQPAARSLRVLVTSPKWCDTMGMTEAPAVGRRLEDLFVQRAQENKDVGWQDM</sequence>
<name>A0AAW1TK44_9CHLO</name>
<dbReference type="Proteomes" id="UP001485043">
    <property type="component" value="Unassembled WGS sequence"/>
</dbReference>
<keyword evidence="2" id="KW-1185">Reference proteome</keyword>
<dbReference type="InterPro" id="IPR029016">
    <property type="entry name" value="GAF-like_dom_sf"/>
</dbReference>
<dbReference type="EMBL" id="JALJOV010000023">
    <property type="protein sequence ID" value="KAK9868550.1"/>
    <property type="molecule type" value="Genomic_DNA"/>
</dbReference>
<proteinExistence type="predicted"/>
<dbReference type="SUPFAM" id="SSF55781">
    <property type="entry name" value="GAF domain-like"/>
    <property type="match status" value="1"/>
</dbReference>
<dbReference type="AlphaFoldDB" id="A0AAW1TK44"/>
<organism evidence="1 2">
    <name type="scientific">Apatococcus fuscideae</name>
    <dbReference type="NCBI Taxonomy" id="2026836"/>
    <lineage>
        <taxon>Eukaryota</taxon>
        <taxon>Viridiplantae</taxon>
        <taxon>Chlorophyta</taxon>
        <taxon>core chlorophytes</taxon>
        <taxon>Trebouxiophyceae</taxon>
        <taxon>Chlorellales</taxon>
        <taxon>Chlorellaceae</taxon>
        <taxon>Apatococcus</taxon>
    </lineage>
</organism>
<gene>
    <name evidence="1" type="ORF">WJX84_005545</name>
</gene>
<reference evidence="1 2" key="1">
    <citation type="journal article" date="2024" name="Nat. Commun.">
        <title>Phylogenomics reveals the evolutionary origins of lichenization in chlorophyte algae.</title>
        <authorList>
            <person name="Puginier C."/>
            <person name="Libourel C."/>
            <person name="Otte J."/>
            <person name="Skaloud P."/>
            <person name="Haon M."/>
            <person name="Grisel S."/>
            <person name="Petersen M."/>
            <person name="Berrin J.G."/>
            <person name="Delaux P.M."/>
            <person name="Dal Grande F."/>
            <person name="Keller J."/>
        </authorList>
    </citation>
    <scope>NUCLEOTIDE SEQUENCE [LARGE SCALE GENOMIC DNA]</scope>
    <source>
        <strain evidence="1 2">SAG 2523</strain>
    </source>
</reference>
<protein>
    <submittedName>
        <fullName evidence="1">Uncharacterized protein</fullName>
    </submittedName>
</protein>
<evidence type="ECO:0000313" key="2">
    <source>
        <dbReference type="Proteomes" id="UP001485043"/>
    </source>
</evidence>
<evidence type="ECO:0000313" key="1">
    <source>
        <dbReference type="EMBL" id="KAK9868550.1"/>
    </source>
</evidence>
<dbReference type="Gene3D" id="3.30.450.40">
    <property type="match status" value="1"/>
</dbReference>
<comment type="caution">
    <text evidence="1">The sequence shown here is derived from an EMBL/GenBank/DDBJ whole genome shotgun (WGS) entry which is preliminary data.</text>
</comment>